<evidence type="ECO:0000256" key="4">
    <source>
        <dbReference type="ARBA" id="ARBA00022833"/>
    </source>
</evidence>
<feature type="compositionally biased region" description="Basic and acidic residues" evidence="6">
    <location>
        <begin position="111"/>
        <end position="122"/>
    </location>
</feature>
<gene>
    <name evidence="8" type="ORF">PFISCL1PPCAC_26835</name>
    <name evidence="9" type="ORF">PFISCL1PPCAC_28972</name>
</gene>
<keyword evidence="2" id="KW-0677">Repeat</keyword>
<feature type="non-terminal residue" evidence="9">
    <location>
        <position position="1"/>
    </location>
</feature>
<feature type="domain" description="C2H2-type" evidence="7">
    <location>
        <begin position="191"/>
        <end position="218"/>
    </location>
</feature>
<dbReference type="SMART" id="SM00355">
    <property type="entry name" value="ZnF_C2H2"/>
    <property type="match status" value="2"/>
</dbReference>
<evidence type="ECO:0000313" key="10">
    <source>
        <dbReference type="Proteomes" id="UP001432322"/>
    </source>
</evidence>
<proteinExistence type="predicted"/>
<dbReference type="PANTHER" id="PTHR23235:SF120">
    <property type="entry name" value="KRUPPEL-LIKE FACTOR 15"/>
    <property type="match status" value="1"/>
</dbReference>
<dbReference type="EMBL" id="BTSY01000007">
    <property type="protein sequence ID" value="GMT35538.1"/>
    <property type="molecule type" value="Genomic_DNA"/>
</dbReference>
<feature type="compositionally biased region" description="Low complexity" evidence="6">
    <location>
        <begin position="32"/>
        <end position="46"/>
    </location>
</feature>
<dbReference type="Proteomes" id="UP001432322">
    <property type="component" value="Unassembled WGS sequence"/>
</dbReference>
<dbReference type="Gene3D" id="3.30.160.60">
    <property type="entry name" value="Classic Zinc Finger"/>
    <property type="match status" value="2"/>
</dbReference>
<dbReference type="GO" id="GO:0005694">
    <property type="term" value="C:chromosome"/>
    <property type="evidence" value="ECO:0007669"/>
    <property type="project" value="UniProtKB-ARBA"/>
</dbReference>
<evidence type="ECO:0000256" key="1">
    <source>
        <dbReference type="ARBA" id="ARBA00022723"/>
    </source>
</evidence>
<keyword evidence="3 5" id="KW-0863">Zinc-finger</keyword>
<dbReference type="EMBL" id="BTSY01000222">
    <property type="protein sequence ID" value="GMT37675.1"/>
    <property type="molecule type" value="Genomic_DNA"/>
</dbReference>
<feature type="region of interest" description="Disordered" evidence="6">
    <location>
        <begin position="84"/>
        <end position="158"/>
    </location>
</feature>
<sequence length="241" mass="26319">SRSLDAAVAKLNDIQRTKSEPLSPSPAPPPTATLTTVSTTPSTPRLTAPPTTPQVPLWASSMHLDPQAYLSLISRLVQSSIPTTTAPPLPPTVPPAAVAPLPTVTPSSPSPHDELFDQRVSTEGEEEEEERDEKTYDDSSPSPSEQSTMRDDDGDDDDKPFVCPHVNCLKRFGNKFLLKKHQFIHTGLRPHACPYCTKRFNRKDNLLRHKKTHLGGEEATTPSVNISMLLSAAAQEGDEEE</sequence>
<dbReference type="AlphaFoldDB" id="A0AAV5X3E5"/>
<feature type="region of interest" description="Disordered" evidence="6">
    <location>
        <begin position="12"/>
        <end position="54"/>
    </location>
</feature>
<organism evidence="9 10">
    <name type="scientific">Pristionchus fissidentatus</name>
    <dbReference type="NCBI Taxonomy" id="1538716"/>
    <lineage>
        <taxon>Eukaryota</taxon>
        <taxon>Metazoa</taxon>
        <taxon>Ecdysozoa</taxon>
        <taxon>Nematoda</taxon>
        <taxon>Chromadorea</taxon>
        <taxon>Rhabditida</taxon>
        <taxon>Rhabditina</taxon>
        <taxon>Diplogasteromorpha</taxon>
        <taxon>Diplogasteroidea</taxon>
        <taxon>Neodiplogasteridae</taxon>
        <taxon>Pristionchus</taxon>
    </lineage>
</organism>
<keyword evidence="1" id="KW-0479">Metal-binding</keyword>
<dbReference type="FunFam" id="3.30.160.60:FF:001732">
    <property type="entry name" value="Zgc:162936"/>
    <property type="match status" value="1"/>
</dbReference>
<dbReference type="GO" id="GO:0045893">
    <property type="term" value="P:positive regulation of DNA-templated transcription"/>
    <property type="evidence" value="ECO:0007669"/>
    <property type="project" value="UniProtKB-ARBA"/>
</dbReference>
<comment type="caution">
    <text evidence="9">The sequence shown here is derived from an EMBL/GenBank/DDBJ whole genome shotgun (WGS) entry which is preliminary data.</text>
</comment>
<dbReference type="GO" id="GO:0008270">
    <property type="term" value="F:zinc ion binding"/>
    <property type="evidence" value="ECO:0007669"/>
    <property type="project" value="UniProtKB-KW"/>
</dbReference>
<keyword evidence="10" id="KW-1185">Reference proteome</keyword>
<dbReference type="InterPro" id="IPR013087">
    <property type="entry name" value="Znf_C2H2_type"/>
</dbReference>
<dbReference type="GO" id="GO:0000981">
    <property type="term" value="F:DNA-binding transcription factor activity, RNA polymerase II-specific"/>
    <property type="evidence" value="ECO:0007669"/>
    <property type="project" value="TreeGrafter"/>
</dbReference>
<dbReference type="PANTHER" id="PTHR23235">
    <property type="entry name" value="KRUEPPEL-LIKE TRANSCRIPTION FACTOR"/>
    <property type="match status" value="1"/>
</dbReference>
<evidence type="ECO:0000256" key="3">
    <source>
        <dbReference type="ARBA" id="ARBA00022771"/>
    </source>
</evidence>
<feature type="compositionally biased region" description="Pro residues" evidence="6">
    <location>
        <begin position="85"/>
        <end position="94"/>
    </location>
</feature>
<evidence type="ECO:0000313" key="9">
    <source>
        <dbReference type="EMBL" id="GMT37675.1"/>
    </source>
</evidence>
<feature type="compositionally biased region" description="Low complexity" evidence="6">
    <location>
        <begin position="95"/>
        <end position="107"/>
    </location>
</feature>
<evidence type="ECO:0000259" key="7">
    <source>
        <dbReference type="PROSITE" id="PS50157"/>
    </source>
</evidence>
<dbReference type="Pfam" id="PF00096">
    <property type="entry name" value="zf-C2H2"/>
    <property type="match status" value="1"/>
</dbReference>
<evidence type="ECO:0000256" key="6">
    <source>
        <dbReference type="SAM" id="MobiDB-lite"/>
    </source>
</evidence>
<evidence type="ECO:0000256" key="5">
    <source>
        <dbReference type="PROSITE-ProRule" id="PRU00042"/>
    </source>
</evidence>
<dbReference type="PROSITE" id="PS00028">
    <property type="entry name" value="ZINC_FINGER_C2H2_1"/>
    <property type="match status" value="2"/>
</dbReference>
<dbReference type="SUPFAM" id="SSF57667">
    <property type="entry name" value="beta-beta-alpha zinc fingers"/>
    <property type="match status" value="1"/>
</dbReference>
<feature type="compositionally biased region" description="Polar residues" evidence="6">
    <location>
        <begin position="138"/>
        <end position="147"/>
    </location>
</feature>
<accession>A0AAV5X3E5</accession>
<dbReference type="InterPro" id="IPR036236">
    <property type="entry name" value="Znf_C2H2_sf"/>
</dbReference>
<protein>
    <recommendedName>
        <fullName evidence="7">C2H2-type domain-containing protein</fullName>
    </recommendedName>
</protein>
<evidence type="ECO:0000256" key="2">
    <source>
        <dbReference type="ARBA" id="ARBA00022737"/>
    </source>
</evidence>
<name>A0AAV5X3E5_9BILA</name>
<reference evidence="9" key="1">
    <citation type="submission" date="2023-10" db="EMBL/GenBank/DDBJ databases">
        <title>Genome assembly of Pristionchus species.</title>
        <authorList>
            <person name="Yoshida K."/>
            <person name="Sommer R.J."/>
        </authorList>
    </citation>
    <scope>NUCLEOTIDE SEQUENCE</scope>
    <source>
        <strain evidence="9">RS5133</strain>
    </source>
</reference>
<dbReference type="GO" id="GO:0000978">
    <property type="term" value="F:RNA polymerase II cis-regulatory region sequence-specific DNA binding"/>
    <property type="evidence" value="ECO:0007669"/>
    <property type="project" value="TreeGrafter"/>
</dbReference>
<keyword evidence="4" id="KW-0862">Zinc</keyword>
<evidence type="ECO:0000313" key="8">
    <source>
        <dbReference type="EMBL" id="GMT35538.1"/>
    </source>
</evidence>
<feature type="domain" description="C2H2-type" evidence="7">
    <location>
        <begin position="161"/>
        <end position="190"/>
    </location>
</feature>
<dbReference type="PROSITE" id="PS50157">
    <property type="entry name" value="ZINC_FINGER_C2H2_2"/>
    <property type="match status" value="2"/>
</dbReference>